<evidence type="ECO:0000313" key="6">
    <source>
        <dbReference type="EMBL" id="EDO19348.1"/>
    </source>
</evidence>
<sequence length="261" mass="29765">MSNPYDLLGNDIEDPNFVFPMPKELVKNSNSSKKKDIPPPSSNPTRAKKHPTLPSKLNETYLKDRSAGRSRNVERNVPMSAGTKKQLDERKLMDRHSRTGKMDTPKKIHMGWGSPSHEFDDELDAKRDARKDARQESEHEMETEGESSGGGPKRMSLQEYMLEEETEKDISGLKYQYHTNVEAVENAEVINREHQLLTEPSKSKHHKSKNLKEKEFLDINFTFSDSVPRSSRPGRKKAPKKPTNIVQRNTSIDTSNLPSLV</sequence>
<keyword evidence="2" id="KW-0963">Cytoplasm</keyword>
<dbReference type="STRING" id="436907.A7TEP1"/>
<dbReference type="OMA" id="KATERGW"/>
<dbReference type="Pfam" id="PF04774">
    <property type="entry name" value="HABP4_PAI-RBP1"/>
    <property type="match status" value="1"/>
</dbReference>
<dbReference type="AlphaFoldDB" id="A7TEP1"/>
<comment type="subcellular location">
    <subcellularLocation>
        <location evidence="1">Cytoplasm</location>
    </subcellularLocation>
</comment>
<dbReference type="EMBL" id="DS480380">
    <property type="protein sequence ID" value="EDO19348.1"/>
    <property type="molecule type" value="Genomic_DNA"/>
</dbReference>
<name>A7TEP1_VANPO</name>
<dbReference type="GeneID" id="5547688"/>
<evidence type="ECO:0000256" key="2">
    <source>
        <dbReference type="ARBA" id="ARBA00022490"/>
    </source>
</evidence>
<feature type="domain" description="Hyaluronan/mRNA-binding protein" evidence="4">
    <location>
        <begin position="91"/>
        <end position="170"/>
    </location>
</feature>
<feature type="compositionally biased region" description="Polar residues" evidence="3">
    <location>
        <begin position="244"/>
        <end position="261"/>
    </location>
</feature>
<accession>A7TEP1</accession>
<protein>
    <submittedName>
        <fullName evidence="6">Uncharacterized protein</fullName>
    </submittedName>
</protein>
<dbReference type="Proteomes" id="UP000000267">
    <property type="component" value="Unassembled WGS sequence"/>
</dbReference>
<dbReference type="PhylomeDB" id="A7TEP1"/>
<dbReference type="Gene3D" id="6.10.140.1040">
    <property type="match status" value="1"/>
</dbReference>
<evidence type="ECO:0000256" key="1">
    <source>
        <dbReference type="ARBA" id="ARBA00004496"/>
    </source>
</evidence>
<evidence type="ECO:0000259" key="4">
    <source>
        <dbReference type="Pfam" id="PF04774"/>
    </source>
</evidence>
<proteinExistence type="predicted"/>
<reference evidence="6 7" key="1">
    <citation type="journal article" date="2007" name="Proc. Natl. Acad. Sci. U.S.A.">
        <title>Independent sorting-out of thousands of duplicated gene pairs in two yeast species descended from a whole-genome duplication.</title>
        <authorList>
            <person name="Scannell D.R."/>
            <person name="Frank A.C."/>
            <person name="Conant G.C."/>
            <person name="Byrne K.P."/>
            <person name="Woolfit M."/>
            <person name="Wolfe K.H."/>
        </authorList>
    </citation>
    <scope>NUCLEOTIDE SEQUENCE [LARGE SCALE GENOMIC DNA]</scope>
    <source>
        <strain evidence="7">ATCC 22028 / DSM 70294 / BCRC 21397 / CBS 2163 / NBRC 10782 / NRRL Y-8283 / UCD 57-17</strain>
    </source>
</reference>
<dbReference type="KEGG" id="vpo:Kpol_1036p95"/>
<organism evidence="7">
    <name type="scientific">Vanderwaltozyma polyspora (strain ATCC 22028 / DSM 70294 / BCRC 21397 / CBS 2163 / NBRC 10782 / NRRL Y-8283 / UCD 57-17)</name>
    <name type="common">Kluyveromyces polysporus</name>
    <dbReference type="NCBI Taxonomy" id="436907"/>
    <lineage>
        <taxon>Eukaryota</taxon>
        <taxon>Fungi</taxon>
        <taxon>Dikarya</taxon>
        <taxon>Ascomycota</taxon>
        <taxon>Saccharomycotina</taxon>
        <taxon>Saccharomycetes</taxon>
        <taxon>Saccharomycetales</taxon>
        <taxon>Saccharomycetaceae</taxon>
        <taxon>Vanderwaltozyma</taxon>
    </lineage>
</organism>
<feature type="compositionally biased region" description="Basic and acidic residues" evidence="3">
    <location>
        <begin position="124"/>
        <end position="142"/>
    </location>
</feature>
<feature type="compositionally biased region" description="Basic and acidic residues" evidence="3">
    <location>
        <begin position="85"/>
        <end position="106"/>
    </location>
</feature>
<feature type="compositionally biased region" description="Basic and acidic residues" evidence="3">
    <location>
        <begin position="61"/>
        <end position="74"/>
    </location>
</feature>
<dbReference type="InParanoid" id="A7TEP1"/>
<dbReference type="Pfam" id="PF09598">
    <property type="entry name" value="Stm1_N"/>
    <property type="match status" value="1"/>
</dbReference>
<keyword evidence="7" id="KW-1185">Reference proteome</keyword>
<dbReference type="InterPro" id="IPR019084">
    <property type="entry name" value="STM1-like_N"/>
</dbReference>
<dbReference type="eggNOG" id="ENOG502QS5P">
    <property type="taxonomic scope" value="Eukaryota"/>
</dbReference>
<dbReference type="HOGENOM" id="CLU_043312_2_0_1"/>
<evidence type="ECO:0000256" key="3">
    <source>
        <dbReference type="SAM" id="MobiDB-lite"/>
    </source>
</evidence>
<evidence type="ECO:0000313" key="7">
    <source>
        <dbReference type="Proteomes" id="UP000000267"/>
    </source>
</evidence>
<gene>
    <name evidence="6" type="ORF">Kpol_1036p95</name>
</gene>
<dbReference type="OrthoDB" id="5426471at2759"/>
<feature type="region of interest" description="Disordered" evidence="3">
    <location>
        <begin position="1"/>
        <end position="160"/>
    </location>
</feature>
<dbReference type="InterPro" id="IPR006861">
    <property type="entry name" value="HABP4_PAIRBP1-bd"/>
</dbReference>
<feature type="region of interest" description="Disordered" evidence="3">
    <location>
        <begin position="222"/>
        <end position="261"/>
    </location>
</feature>
<evidence type="ECO:0000259" key="5">
    <source>
        <dbReference type="Pfam" id="PF09598"/>
    </source>
</evidence>
<dbReference type="GO" id="GO:0005737">
    <property type="term" value="C:cytoplasm"/>
    <property type="evidence" value="ECO:0007669"/>
    <property type="project" value="UniProtKB-SubCell"/>
</dbReference>
<feature type="domain" description="STM1-like N-terminal" evidence="5">
    <location>
        <begin position="2"/>
        <end position="50"/>
    </location>
</feature>
<dbReference type="RefSeq" id="XP_001647206.1">
    <property type="nucleotide sequence ID" value="XM_001647156.1"/>
</dbReference>